<evidence type="ECO:0000313" key="2">
    <source>
        <dbReference type="Proteomes" id="UP000538955"/>
    </source>
</evidence>
<gene>
    <name evidence="1" type="ORF">HHM24_13135</name>
</gene>
<dbReference type="Proteomes" id="UP000538955">
    <property type="component" value="Unassembled WGS sequence"/>
</dbReference>
<organism evidence="1 2">
    <name type="scientific">Staphylococcus capitis</name>
    <dbReference type="NCBI Taxonomy" id="29388"/>
    <lineage>
        <taxon>Bacteria</taxon>
        <taxon>Bacillati</taxon>
        <taxon>Bacillota</taxon>
        <taxon>Bacilli</taxon>
        <taxon>Bacillales</taxon>
        <taxon>Staphylococcaceae</taxon>
        <taxon>Staphylococcus</taxon>
    </lineage>
</organism>
<keyword evidence="2" id="KW-1185">Reference proteome</keyword>
<proteinExistence type="predicted"/>
<dbReference type="EMBL" id="JABBMI010000112">
    <property type="protein sequence ID" value="NMK55659.1"/>
    <property type="molecule type" value="Genomic_DNA"/>
</dbReference>
<protein>
    <submittedName>
        <fullName evidence="1">Uncharacterized protein</fullName>
    </submittedName>
</protein>
<accession>A0ABX1SV69</accession>
<evidence type="ECO:0000313" key="1">
    <source>
        <dbReference type="EMBL" id="NMK55659.1"/>
    </source>
</evidence>
<reference evidence="1 2" key="1">
    <citation type="submission" date="2020-04" db="EMBL/GenBank/DDBJ databases">
        <title>The Epidemiology and Molecular Characteristics of Linezolid-Resistant Staphylococcus capitis in Huashan Hospital, Shanghai.</title>
        <authorList>
            <person name="Ding L."/>
            <person name="Li P."/>
            <person name="Yang Y."/>
            <person name="Lin D."/>
            <person name="Xu X."/>
        </authorList>
    </citation>
    <scope>NUCLEOTIDE SEQUENCE [LARGE SCALE GENOMIC DNA]</scope>
    <source>
        <strain evidence="1 2">17-84</strain>
    </source>
</reference>
<name>A0ABX1SV69_STACP</name>
<dbReference type="RefSeq" id="WP_168992870.1">
    <property type="nucleotide sequence ID" value="NZ_JABBMI010000112.1"/>
</dbReference>
<comment type="caution">
    <text evidence="1">The sequence shown here is derived from an EMBL/GenBank/DDBJ whole genome shotgun (WGS) entry which is preliminary data.</text>
</comment>
<sequence length="103" mass="12148">MSNFIGSFNMPKQQLKELSDANLAMHFTYMEERFKQLNKMKFECLLPLDKDSSEILEIPHKTQKEFKSIFRQVMKNKIGEAHAEFVRRNIGTYESNVKEVMGK</sequence>